<reference evidence="2" key="1">
    <citation type="submission" date="2016-10" db="EMBL/GenBank/DDBJ databases">
        <title>Sequence of Gallionella enrichment culture.</title>
        <authorList>
            <person name="Poehlein A."/>
            <person name="Muehling M."/>
            <person name="Daniel R."/>
        </authorList>
    </citation>
    <scope>NUCLEOTIDE SEQUENCE</scope>
</reference>
<feature type="region of interest" description="Disordered" evidence="1">
    <location>
        <begin position="1"/>
        <end position="37"/>
    </location>
</feature>
<dbReference type="AlphaFoldDB" id="A0A1J5SI09"/>
<name>A0A1J5SI09_9ZZZZ</name>
<feature type="compositionally biased region" description="Low complexity" evidence="1">
    <location>
        <begin position="294"/>
        <end position="322"/>
    </location>
</feature>
<feature type="region of interest" description="Disordered" evidence="1">
    <location>
        <begin position="131"/>
        <end position="170"/>
    </location>
</feature>
<feature type="region of interest" description="Disordered" evidence="1">
    <location>
        <begin position="294"/>
        <end position="375"/>
    </location>
</feature>
<feature type="compositionally biased region" description="Polar residues" evidence="1">
    <location>
        <begin position="138"/>
        <end position="147"/>
    </location>
</feature>
<comment type="caution">
    <text evidence="2">The sequence shown here is derived from an EMBL/GenBank/DDBJ whole genome shotgun (WGS) entry which is preliminary data.</text>
</comment>
<gene>
    <name evidence="2" type="ORF">GALL_99450</name>
</gene>
<feature type="compositionally biased region" description="Low complexity" evidence="1">
    <location>
        <begin position="16"/>
        <end position="28"/>
    </location>
</feature>
<organism evidence="2">
    <name type="scientific">mine drainage metagenome</name>
    <dbReference type="NCBI Taxonomy" id="410659"/>
    <lineage>
        <taxon>unclassified sequences</taxon>
        <taxon>metagenomes</taxon>
        <taxon>ecological metagenomes</taxon>
    </lineage>
</organism>
<proteinExistence type="predicted"/>
<dbReference type="EMBL" id="MLJW01000034">
    <property type="protein sequence ID" value="OIR08079.1"/>
    <property type="molecule type" value="Genomic_DNA"/>
</dbReference>
<accession>A0A1J5SI09</accession>
<evidence type="ECO:0000313" key="2">
    <source>
        <dbReference type="EMBL" id="OIR08079.1"/>
    </source>
</evidence>
<feature type="compositionally biased region" description="Pro residues" evidence="1">
    <location>
        <begin position="328"/>
        <end position="344"/>
    </location>
</feature>
<sequence length="404" mass="39792">MSESAIVVTPSPVTAPPQASSGQTAASAGGKGHVQAWHDKDGPGFSDILDAINPLQHIPIISTLYRHLTGDTEGAASTLAGGTAYGSLLGMASNAVLGGIIGLGVGLVDVVVRDATGEDIGEHIYNTLFGSDGDGAKTAQSGNTAGGPQTAAAASPVGDEPPAPAAAPPVPVQTLDTTLAAAAPAAAATPAQGDGTAAKLSDVVQEGSYLVFGGSETPITVNRTPTSLLPSRQAAAPQAVATPVFQTAEAATGLSARQGDYVVFGGSQDAPAAPSAAPSTAAVAAASATAAAPAATSPEASETPMQAAAQSAGNGAEAAFAQTQPHLKPLPPRRAPMMPSPLLPQPTTGPAAVGRGQSQAVNNPAPKAPPNDWFAQTFNQNMDKLDRMQASNGAAAYQSAMPVN</sequence>
<evidence type="ECO:0000256" key="1">
    <source>
        <dbReference type="SAM" id="MobiDB-lite"/>
    </source>
</evidence>
<feature type="compositionally biased region" description="Pro residues" evidence="1">
    <location>
        <begin position="159"/>
        <end position="170"/>
    </location>
</feature>
<protein>
    <submittedName>
        <fullName evidence="2">Uncharacterized protein</fullName>
    </submittedName>
</protein>